<reference evidence="4 5" key="1">
    <citation type="submission" date="2018-11" db="EMBL/GenBank/DDBJ databases">
        <title>Sequencing the genomes of 1000 actinobacteria strains.</title>
        <authorList>
            <person name="Klenk H.-P."/>
        </authorList>
    </citation>
    <scope>NUCLEOTIDE SEQUENCE [LARGE SCALE GENOMIC DNA]</scope>
    <source>
        <strain evidence="4 5">DSM 13521</strain>
    </source>
</reference>
<dbReference type="SUPFAM" id="SSF51735">
    <property type="entry name" value="NAD(P)-binding Rossmann-fold domains"/>
    <property type="match status" value="1"/>
</dbReference>
<evidence type="ECO:0000313" key="4">
    <source>
        <dbReference type="EMBL" id="ROR97053.1"/>
    </source>
</evidence>
<comment type="caution">
    <text evidence="4">The sequence shown here is derived from an EMBL/GenBank/DDBJ whole genome shotgun (WGS) entry which is preliminary data.</text>
</comment>
<evidence type="ECO:0000313" key="5">
    <source>
        <dbReference type="Proteomes" id="UP000275356"/>
    </source>
</evidence>
<dbReference type="RefSeq" id="WP_123739150.1">
    <property type="nucleotide sequence ID" value="NZ_RKHQ01000001.1"/>
</dbReference>
<name>A0A3N2DBD3_9MICO</name>
<comment type="similarity">
    <text evidence="1 3">Belongs to the short-chain dehydrogenases/reductases (SDR) family.</text>
</comment>
<evidence type="ECO:0000256" key="1">
    <source>
        <dbReference type="ARBA" id="ARBA00006484"/>
    </source>
</evidence>
<dbReference type="PANTHER" id="PTHR44196">
    <property type="entry name" value="DEHYDROGENASE/REDUCTASE SDR FAMILY MEMBER 7B"/>
    <property type="match status" value="1"/>
</dbReference>
<dbReference type="GO" id="GO:0016020">
    <property type="term" value="C:membrane"/>
    <property type="evidence" value="ECO:0007669"/>
    <property type="project" value="TreeGrafter"/>
</dbReference>
<dbReference type="EMBL" id="RKHQ01000001">
    <property type="protein sequence ID" value="ROR97053.1"/>
    <property type="molecule type" value="Genomic_DNA"/>
</dbReference>
<dbReference type="InterPro" id="IPR036291">
    <property type="entry name" value="NAD(P)-bd_dom_sf"/>
</dbReference>
<organism evidence="4 5">
    <name type="scientific">Salana multivorans</name>
    <dbReference type="NCBI Taxonomy" id="120377"/>
    <lineage>
        <taxon>Bacteria</taxon>
        <taxon>Bacillati</taxon>
        <taxon>Actinomycetota</taxon>
        <taxon>Actinomycetes</taxon>
        <taxon>Micrococcales</taxon>
        <taxon>Beutenbergiaceae</taxon>
        <taxon>Salana</taxon>
    </lineage>
</organism>
<dbReference type="GO" id="GO:0016491">
    <property type="term" value="F:oxidoreductase activity"/>
    <property type="evidence" value="ECO:0007669"/>
    <property type="project" value="UniProtKB-KW"/>
</dbReference>
<dbReference type="Gene3D" id="3.40.50.720">
    <property type="entry name" value="NAD(P)-binding Rossmann-like Domain"/>
    <property type="match status" value="1"/>
</dbReference>
<gene>
    <name evidence="4" type="ORF">EDD28_1646</name>
</gene>
<evidence type="ECO:0000256" key="2">
    <source>
        <dbReference type="ARBA" id="ARBA00023002"/>
    </source>
</evidence>
<sequence>MTTALITGASAGLGTEFAWQLAESGHDLVLVARSVDRLETLAEQLRAAARVQVEVLPADLADPDQLALVVERVHAGSPAPVDVLVLNAGYGLGATFHRTAPGVEEAALAVMVTSVLVLARAAVEEMVPRGRGTIITVGSVAGLMASGTYSAHKAWVRTFTEGLGRSLRGTGVTATVVNPGLTRTEFHDRAGWRASGFPRWAWLSASDVVADTLAAARAGRVEVTPSLRYRAASWLLRHLPRGVVRRISRSF</sequence>
<dbReference type="Proteomes" id="UP000275356">
    <property type="component" value="Unassembled WGS sequence"/>
</dbReference>
<dbReference type="PRINTS" id="PR00080">
    <property type="entry name" value="SDRFAMILY"/>
</dbReference>
<dbReference type="PANTHER" id="PTHR44196:SF2">
    <property type="entry name" value="SHORT-CHAIN DEHYDROGENASE-RELATED"/>
    <property type="match status" value="1"/>
</dbReference>
<protein>
    <recommendedName>
        <fullName evidence="6">Short-subunit dehydrogenase</fullName>
    </recommendedName>
</protein>
<evidence type="ECO:0000256" key="3">
    <source>
        <dbReference type="RuleBase" id="RU000363"/>
    </source>
</evidence>
<dbReference type="PIRSF" id="PIRSF000126">
    <property type="entry name" value="11-beta-HSD1"/>
    <property type="match status" value="1"/>
</dbReference>
<proteinExistence type="inferred from homology"/>
<dbReference type="AlphaFoldDB" id="A0A3N2DBD3"/>
<dbReference type="OrthoDB" id="9797538at2"/>
<dbReference type="InterPro" id="IPR002347">
    <property type="entry name" value="SDR_fam"/>
</dbReference>
<evidence type="ECO:0008006" key="6">
    <source>
        <dbReference type="Google" id="ProtNLM"/>
    </source>
</evidence>
<keyword evidence="2" id="KW-0560">Oxidoreductase</keyword>
<accession>A0A3N2DBD3</accession>
<keyword evidence="5" id="KW-1185">Reference proteome</keyword>
<dbReference type="PRINTS" id="PR00081">
    <property type="entry name" value="GDHRDH"/>
</dbReference>
<dbReference type="Pfam" id="PF00106">
    <property type="entry name" value="adh_short"/>
    <property type="match status" value="1"/>
</dbReference>